<dbReference type="Proteomes" id="UP001501821">
    <property type="component" value="Unassembled WGS sequence"/>
</dbReference>
<evidence type="ECO:0000259" key="1">
    <source>
        <dbReference type="PROSITE" id="PS50902"/>
    </source>
</evidence>
<dbReference type="RefSeq" id="WP_344773469.1">
    <property type="nucleotide sequence ID" value="NZ_BAABAH010000003.1"/>
</dbReference>
<evidence type="ECO:0000313" key="3">
    <source>
        <dbReference type="Proteomes" id="UP001501821"/>
    </source>
</evidence>
<dbReference type="InterPro" id="IPR029039">
    <property type="entry name" value="Flavoprotein-like_sf"/>
</dbReference>
<comment type="caution">
    <text evidence="2">The sequence shown here is derived from an EMBL/GenBank/DDBJ whole genome shotgun (WGS) entry which is preliminary data.</text>
</comment>
<dbReference type="InterPro" id="IPR001226">
    <property type="entry name" value="Flavodoxin_CS"/>
</dbReference>
<gene>
    <name evidence="2" type="ORF">GCM10022242_12780</name>
</gene>
<dbReference type="Pfam" id="PF00258">
    <property type="entry name" value="Flavodoxin_1"/>
    <property type="match status" value="1"/>
</dbReference>
<dbReference type="InterPro" id="IPR008254">
    <property type="entry name" value="Flavodoxin/NO_synth"/>
</dbReference>
<dbReference type="EMBL" id="BAABAH010000003">
    <property type="protein sequence ID" value="GAA3811728.1"/>
    <property type="molecule type" value="Genomic_DNA"/>
</dbReference>
<dbReference type="PROSITE" id="PS50902">
    <property type="entry name" value="FLAVODOXIN_LIKE"/>
    <property type="match status" value="1"/>
</dbReference>
<organism evidence="2 3">
    <name type="scientific">Nocardioides panacisoli</name>
    <dbReference type="NCBI Taxonomy" id="627624"/>
    <lineage>
        <taxon>Bacteria</taxon>
        <taxon>Bacillati</taxon>
        <taxon>Actinomycetota</taxon>
        <taxon>Actinomycetes</taxon>
        <taxon>Propionibacteriales</taxon>
        <taxon>Nocardioidaceae</taxon>
        <taxon>Nocardioides</taxon>
    </lineage>
</organism>
<dbReference type="Gene3D" id="3.40.50.360">
    <property type="match status" value="1"/>
</dbReference>
<keyword evidence="3" id="KW-1185">Reference proteome</keyword>
<protein>
    <submittedName>
        <fullName evidence="2">Flavodoxin family protein</fullName>
    </submittedName>
</protein>
<dbReference type="PROSITE" id="PS00201">
    <property type="entry name" value="FLAVODOXIN"/>
    <property type="match status" value="1"/>
</dbReference>
<name>A0ABP7I7W3_9ACTN</name>
<dbReference type="SUPFAM" id="SSF52218">
    <property type="entry name" value="Flavoproteins"/>
    <property type="match status" value="1"/>
</dbReference>
<sequence>MTESSTPVHAHVLYESMFGNTEAIAKAVADGLIEAGCETIVSDVSSEVVGQPTDADVLVIGAPTHALSLSRPSSRKQAVTQGAPAEREATGVREWLTQVHAARGTTLPQVAAFDTRVDKARRLPGARRTAVRLARRAGFRMLAAPEAFLVSDNEGPLVDGELDRARRWGRELGERVRAHLPAVS</sequence>
<accession>A0ABP7I7W3</accession>
<feature type="domain" description="Flavodoxin-like" evidence="1">
    <location>
        <begin position="10"/>
        <end position="173"/>
    </location>
</feature>
<proteinExistence type="predicted"/>
<evidence type="ECO:0000313" key="2">
    <source>
        <dbReference type="EMBL" id="GAA3811728.1"/>
    </source>
</evidence>
<reference evidence="3" key="1">
    <citation type="journal article" date="2019" name="Int. J. Syst. Evol. Microbiol.">
        <title>The Global Catalogue of Microorganisms (GCM) 10K type strain sequencing project: providing services to taxonomists for standard genome sequencing and annotation.</title>
        <authorList>
            <consortium name="The Broad Institute Genomics Platform"/>
            <consortium name="The Broad Institute Genome Sequencing Center for Infectious Disease"/>
            <person name="Wu L."/>
            <person name="Ma J."/>
        </authorList>
    </citation>
    <scope>NUCLEOTIDE SEQUENCE [LARGE SCALE GENOMIC DNA]</scope>
    <source>
        <strain evidence="3">JCM 16953</strain>
    </source>
</reference>